<dbReference type="Pfam" id="PF05947">
    <property type="entry name" value="T6SS_TssF"/>
    <property type="match status" value="1"/>
</dbReference>
<comment type="caution">
    <text evidence="1">The sequence shown here is derived from an EMBL/GenBank/DDBJ whole genome shotgun (WGS) entry which is preliminary data.</text>
</comment>
<dbReference type="EMBL" id="PDDY01000001">
    <property type="protein sequence ID" value="PEH41490.1"/>
    <property type="molecule type" value="Genomic_DNA"/>
</dbReference>
<accession>A0A2A7SE24</accession>
<dbReference type="NCBIfam" id="TIGR03359">
    <property type="entry name" value="VI_chp_6"/>
    <property type="match status" value="1"/>
</dbReference>
<dbReference type="PANTHER" id="PTHR35370">
    <property type="entry name" value="CYTOPLASMIC PROTEIN-RELATED-RELATED"/>
    <property type="match status" value="1"/>
</dbReference>
<organism evidence="1 2">
    <name type="scientific">Burkholderia gladioli</name>
    <name type="common">Pseudomonas marginata</name>
    <name type="synonym">Phytomonas marginata</name>
    <dbReference type="NCBI Taxonomy" id="28095"/>
    <lineage>
        <taxon>Bacteria</taxon>
        <taxon>Pseudomonadati</taxon>
        <taxon>Pseudomonadota</taxon>
        <taxon>Betaproteobacteria</taxon>
        <taxon>Burkholderiales</taxon>
        <taxon>Burkholderiaceae</taxon>
        <taxon>Burkholderia</taxon>
    </lineage>
</organism>
<evidence type="ECO:0000313" key="2">
    <source>
        <dbReference type="Proteomes" id="UP000220629"/>
    </source>
</evidence>
<dbReference type="PIRSF" id="PIRSF028304">
    <property type="entry name" value="UCP028304"/>
    <property type="match status" value="1"/>
</dbReference>
<dbReference type="RefSeq" id="WP_098151595.1">
    <property type="nucleotide sequence ID" value="NZ_CP065596.1"/>
</dbReference>
<sequence length="629" mass="70279">MDPRLLRYYNRELQHVREMGAEFASAYPKIAGRLGMEGCECADPYVERLLEGFAFLAARVQLKLDAQYPVFTQHLLEMVYPHYLSPIPSMAVVQLHPDTAEDLPPAGHAVARHTVLRSLTGFGERTACEYRTAHEVRLWPLELAEARYFDTPAALAAAGLVPPPGRAARAGLRLRFRTLAGAEAKMLALDALPVYLAGADELPALLYEQLLANGLGYTVRTASASEGEFVELHHERAALRASGFDEEQAMLPYGSRSFSGYRLLQEYFACPERFRFVEFTGLRALLARARGKAFEIVVWLDRSVARLHNAIDAGNFRLFCTPAANLFERRADRIHLQGGRTEYHILGDRTRPMDFEVHSVLDVQGYGDRQEPEQRFLPFYDSNSRNWHGGQAAFYTLRREPRLLSTRQKQNGARSSYVGSETFIALVDGKDAPYATSLRQLGLRLLCTNRDLPLHMPVGKSYTDFTLDTDAPVASIRCVAGPTRPRAPVATGETAWRLISHLQLNYLSLLEEDGEQGAASLREMLGLYHDEFDAAARRQVEGIRQASARPVTRRVPVPGPITYGRGLEITLTCADSAFEGSSAFLLGSVLQHFLARYVSLNAFTETVLRTQERNEVARWPATPGKRPIL</sequence>
<name>A0A2A7SE24_BURGA</name>
<reference evidence="2" key="1">
    <citation type="submission" date="2017-09" db="EMBL/GenBank/DDBJ databases">
        <title>FDA dAtabase for Regulatory Grade micrObial Sequences (FDA-ARGOS): Supporting development and validation of Infectious Disease Dx tests.</title>
        <authorList>
            <person name="Minogue T."/>
            <person name="Wolcott M."/>
            <person name="Wasieloski L."/>
            <person name="Aguilar W."/>
            <person name="Moore D."/>
            <person name="Tallon L."/>
            <person name="Sadzewicz L."/>
            <person name="Ott S."/>
            <person name="Zhao X."/>
            <person name="Nagaraj S."/>
            <person name="Vavikolanu K."/>
            <person name="Aluvathingal J."/>
            <person name="Nadendla S."/>
            <person name="Sichtig H."/>
        </authorList>
    </citation>
    <scope>NUCLEOTIDE SEQUENCE [LARGE SCALE GENOMIC DNA]</scope>
    <source>
        <strain evidence="2">FDAARGOS_390</strain>
    </source>
</reference>
<dbReference type="PANTHER" id="PTHR35370:SF1">
    <property type="entry name" value="TYPE VI SECRETION SYSTEM COMPONENT TSSF1"/>
    <property type="match status" value="1"/>
</dbReference>
<evidence type="ECO:0000313" key="1">
    <source>
        <dbReference type="EMBL" id="PEH41490.1"/>
    </source>
</evidence>
<dbReference type="AlphaFoldDB" id="A0A2A7SE24"/>
<dbReference type="InterPro" id="IPR010272">
    <property type="entry name" value="T6SS_TssF"/>
</dbReference>
<dbReference type="Proteomes" id="UP000220629">
    <property type="component" value="Unassembled WGS sequence"/>
</dbReference>
<proteinExistence type="predicted"/>
<gene>
    <name evidence="1" type="primary">vasA</name>
    <name evidence="1" type="ORF">CRM94_04565</name>
</gene>
<protein>
    <submittedName>
        <fullName evidence="1">Type VI secretion system baseplate subunit TssF</fullName>
    </submittedName>
</protein>